<dbReference type="PANTHER" id="PTHR43591">
    <property type="entry name" value="METHYLTRANSFERASE"/>
    <property type="match status" value="1"/>
</dbReference>
<feature type="compositionally biased region" description="Low complexity" evidence="2">
    <location>
        <begin position="15"/>
        <end position="48"/>
    </location>
</feature>
<dbReference type="SUPFAM" id="SSF53335">
    <property type="entry name" value="S-adenosyl-L-methionine-dependent methyltransferases"/>
    <property type="match status" value="1"/>
</dbReference>
<evidence type="ECO:0000256" key="2">
    <source>
        <dbReference type="SAM" id="MobiDB-lite"/>
    </source>
</evidence>
<dbReference type="Pfam" id="PF13489">
    <property type="entry name" value="Methyltransf_23"/>
    <property type="match status" value="1"/>
</dbReference>
<accession>A0AAD9ATJ8</accession>
<name>A0AAD9ATJ8_9PEZI</name>
<dbReference type="Proteomes" id="UP001243330">
    <property type="component" value="Unassembled WGS sequence"/>
</dbReference>
<dbReference type="PANTHER" id="PTHR43591:SF10">
    <property type="entry name" value="ABC TRANSMEMBRANE TYPE-1 DOMAIN-CONTAINING PROTEIN-RELATED"/>
    <property type="match status" value="1"/>
</dbReference>
<proteinExistence type="inferred from homology"/>
<dbReference type="CDD" id="cd02440">
    <property type="entry name" value="AdoMet_MTases"/>
    <property type="match status" value="1"/>
</dbReference>
<dbReference type="GO" id="GO:0032259">
    <property type="term" value="P:methylation"/>
    <property type="evidence" value="ECO:0007669"/>
    <property type="project" value="UniProtKB-KW"/>
</dbReference>
<evidence type="ECO:0000256" key="1">
    <source>
        <dbReference type="ARBA" id="ARBA00038158"/>
    </source>
</evidence>
<comment type="caution">
    <text evidence="3">The sequence shown here is derived from an EMBL/GenBank/DDBJ whole genome shotgun (WGS) entry which is preliminary data.</text>
</comment>
<keyword evidence="3" id="KW-0489">Methyltransferase</keyword>
<gene>
    <name evidence="3" type="ORF">CCHR01_03829</name>
</gene>
<comment type="similarity">
    <text evidence="1">Belongs to the methyltransferase superfamily. LaeA methyltransferase family.</text>
</comment>
<sequence length="426" mass="47137">MADSTTGPPAAEPQSPSANTANIANAAASPSASPVATPPAATLPTGSAQPAVTDEGEATRNESATIPAEPNSNAITSTEPPLTISEPSASEPNEIAPAEEVPTDDDGNSIYERISSYSASLVSSAINYPIEYGRRFHSFREGVYVLPNDTLEMERLNVTHNMVVRAIGDRLYLAPLEKEKIHKILDVGTGTGIWAIEMGDFFPNAEVFGNDLSPIQPDWVPPNVKFFVEDVESPWIEDEMYDFIFVRHMLVSIADWPKLVRNVYEHCSHLNPGGWAEFQDMDGQYYSQDGTLTEDHETRKWNKQFVDACEGMGRTSRPGPQLKGWVTDAGFQRITHYKFKCPMGPWPVDPHYQDVGTLNLYQLLDGLEGFTLKLFCDYLGHTKEQVFVMMAKVSKELQDPSLHAIFDHHVVFAQKPETSDEENGDA</sequence>
<evidence type="ECO:0000313" key="3">
    <source>
        <dbReference type="EMBL" id="KAK1853512.1"/>
    </source>
</evidence>
<dbReference type="GO" id="GO:0008168">
    <property type="term" value="F:methyltransferase activity"/>
    <property type="evidence" value="ECO:0007669"/>
    <property type="project" value="UniProtKB-KW"/>
</dbReference>
<dbReference type="EMBL" id="JAQOWY010000053">
    <property type="protein sequence ID" value="KAK1853512.1"/>
    <property type="molecule type" value="Genomic_DNA"/>
</dbReference>
<feature type="region of interest" description="Disordered" evidence="2">
    <location>
        <begin position="1"/>
        <end position="108"/>
    </location>
</feature>
<dbReference type="Gene3D" id="3.40.50.150">
    <property type="entry name" value="Vaccinia Virus protein VP39"/>
    <property type="match status" value="1"/>
</dbReference>
<evidence type="ECO:0000313" key="4">
    <source>
        <dbReference type="Proteomes" id="UP001243330"/>
    </source>
</evidence>
<dbReference type="AlphaFoldDB" id="A0AAD9ATJ8"/>
<protein>
    <submittedName>
        <fullName evidence="3">Umta methyltransferase family protein</fullName>
    </submittedName>
</protein>
<keyword evidence="3" id="KW-0808">Transferase</keyword>
<feature type="compositionally biased region" description="Polar residues" evidence="2">
    <location>
        <begin position="70"/>
        <end position="91"/>
    </location>
</feature>
<organism evidence="3 4">
    <name type="scientific">Colletotrichum chrysophilum</name>
    <dbReference type="NCBI Taxonomy" id="1836956"/>
    <lineage>
        <taxon>Eukaryota</taxon>
        <taxon>Fungi</taxon>
        <taxon>Dikarya</taxon>
        <taxon>Ascomycota</taxon>
        <taxon>Pezizomycotina</taxon>
        <taxon>Sordariomycetes</taxon>
        <taxon>Hypocreomycetidae</taxon>
        <taxon>Glomerellales</taxon>
        <taxon>Glomerellaceae</taxon>
        <taxon>Colletotrichum</taxon>
        <taxon>Colletotrichum gloeosporioides species complex</taxon>
    </lineage>
</organism>
<dbReference type="InterPro" id="IPR029063">
    <property type="entry name" value="SAM-dependent_MTases_sf"/>
</dbReference>
<reference evidence="3" key="1">
    <citation type="submission" date="2023-01" db="EMBL/GenBank/DDBJ databases">
        <title>Colletotrichum chrysophilum M932 genome sequence.</title>
        <authorList>
            <person name="Baroncelli R."/>
        </authorList>
    </citation>
    <scope>NUCLEOTIDE SEQUENCE</scope>
    <source>
        <strain evidence="3">M932</strain>
    </source>
</reference>
<keyword evidence="4" id="KW-1185">Reference proteome</keyword>